<keyword evidence="1" id="KW-1133">Transmembrane helix</keyword>
<keyword evidence="1" id="KW-0812">Transmembrane</keyword>
<feature type="transmembrane region" description="Helical" evidence="1">
    <location>
        <begin position="57"/>
        <end position="75"/>
    </location>
</feature>
<reference evidence="4" key="1">
    <citation type="submission" date="2017-04" db="EMBL/GenBank/DDBJ databases">
        <title>Function of individual gut microbiota members based on whole genome sequencing of pure cultures obtained from chicken caecum.</title>
        <authorList>
            <person name="Medvecky M."/>
            <person name="Cejkova D."/>
            <person name="Polansky O."/>
            <person name="Karasova D."/>
            <person name="Kubasova T."/>
            <person name="Cizek A."/>
            <person name="Rychlik I."/>
        </authorList>
    </citation>
    <scope>NUCLEOTIDE SEQUENCE [LARGE SCALE GENOMIC DNA]</scope>
    <source>
        <strain evidence="4">An179</strain>
    </source>
</reference>
<dbReference type="AlphaFoldDB" id="A0A1Y4LLY8"/>
<feature type="transmembrane region" description="Helical" evidence="1">
    <location>
        <begin position="159"/>
        <end position="180"/>
    </location>
</feature>
<dbReference type="Proteomes" id="UP000195326">
    <property type="component" value="Unassembled WGS sequence"/>
</dbReference>
<comment type="caution">
    <text evidence="3">The sequence shown here is derived from an EMBL/GenBank/DDBJ whole genome shotgun (WGS) entry which is preliminary data.</text>
</comment>
<dbReference type="EMBL" id="NFKL01000018">
    <property type="protein sequence ID" value="OUP56539.1"/>
    <property type="molecule type" value="Genomic_DNA"/>
</dbReference>
<dbReference type="InterPro" id="IPR008756">
    <property type="entry name" value="Peptidase_M56"/>
</dbReference>
<feature type="domain" description="Peptidase M56" evidence="2">
    <location>
        <begin position="56"/>
        <end position="211"/>
    </location>
</feature>
<proteinExistence type="predicted"/>
<dbReference type="RefSeq" id="WP_071428876.1">
    <property type="nucleotide sequence ID" value="NZ_NFKL01000018.1"/>
</dbReference>
<name>A0A1Y4LLY8_9FIRM</name>
<evidence type="ECO:0000313" key="3">
    <source>
        <dbReference type="EMBL" id="OUP56539.1"/>
    </source>
</evidence>
<feature type="transmembrane region" description="Helical" evidence="1">
    <location>
        <begin position="6"/>
        <end position="25"/>
    </location>
</feature>
<evidence type="ECO:0000259" key="2">
    <source>
        <dbReference type="Pfam" id="PF05569"/>
    </source>
</evidence>
<sequence length="224" mass="26330">MMSFFEISGLLGCGVLLLVIVRAISIYHAPKYFFCILWIVLAFMFSASLFVAFPPVYIWGFSICIIVVYFLISNLQNRKKVKRSIPDHTPAICNWITAHTKRKYDVRVAERIIHPTVIGNLHPIVLFPKNFDRKDKIRFLDELAQQYVYIRYFTQIFRVLIFVTLSIHWFNPLVWVMYILSNRDVTLLCDMLTTCSSKESKYCYALSLIKKSDTYNKTDLNDRK</sequence>
<evidence type="ECO:0000256" key="1">
    <source>
        <dbReference type="SAM" id="Phobius"/>
    </source>
</evidence>
<dbReference type="Pfam" id="PF05569">
    <property type="entry name" value="Peptidase_M56"/>
    <property type="match status" value="1"/>
</dbReference>
<evidence type="ECO:0000313" key="4">
    <source>
        <dbReference type="Proteomes" id="UP000195326"/>
    </source>
</evidence>
<organism evidence="3 4">
    <name type="scientific">Butyricicoccus pullicaecorum</name>
    <dbReference type="NCBI Taxonomy" id="501571"/>
    <lineage>
        <taxon>Bacteria</taxon>
        <taxon>Bacillati</taxon>
        <taxon>Bacillota</taxon>
        <taxon>Clostridia</taxon>
        <taxon>Eubacteriales</taxon>
        <taxon>Butyricicoccaceae</taxon>
        <taxon>Butyricicoccus</taxon>
    </lineage>
</organism>
<accession>A0A1Y4LLY8</accession>
<feature type="transmembrane region" description="Helical" evidence="1">
    <location>
        <begin position="32"/>
        <end position="51"/>
    </location>
</feature>
<gene>
    <name evidence="3" type="ORF">B5F15_12495</name>
</gene>
<keyword evidence="1" id="KW-0472">Membrane</keyword>
<protein>
    <recommendedName>
        <fullName evidence="2">Peptidase M56 domain-containing protein</fullName>
    </recommendedName>
</protein>